<evidence type="ECO:0000313" key="12">
    <source>
        <dbReference type="Proteomes" id="UP000527355"/>
    </source>
</evidence>
<comment type="subcellular location">
    <subcellularLocation>
        <location evidence="1">Endoplasmic reticulum membrane</location>
    </subcellularLocation>
</comment>
<feature type="repeat" description="ANK" evidence="9">
    <location>
        <begin position="147"/>
        <end position="179"/>
    </location>
</feature>
<keyword evidence="2" id="KW-0677">Repeat</keyword>
<dbReference type="SUPFAM" id="SSF48403">
    <property type="entry name" value="Ankyrin repeat"/>
    <property type="match status" value="1"/>
</dbReference>
<dbReference type="AlphaFoldDB" id="A0A7J7ZSZ2"/>
<keyword evidence="4 9" id="KW-0040">ANK repeat</keyword>
<comment type="caution">
    <text evidence="11">The sequence shown here is derived from an EMBL/GenBank/DDBJ whole genome shotgun (WGS) entry which is preliminary data.</text>
</comment>
<dbReference type="InterPro" id="IPR036770">
    <property type="entry name" value="Ankyrin_rpt-contain_sf"/>
</dbReference>
<evidence type="ECO:0000256" key="5">
    <source>
        <dbReference type="ARBA" id="ARBA00023136"/>
    </source>
</evidence>
<dbReference type="PROSITE" id="PS50088">
    <property type="entry name" value="ANK_REPEAT"/>
    <property type="match status" value="1"/>
</dbReference>
<dbReference type="EMBL" id="JABWUV010000002">
    <property type="protein sequence ID" value="KAF6377155.1"/>
    <property type="molecule type" value="Genomic_DNA"/>
</dbReference>
<reference evidence="11 12" key="1">
    <citation type="journal article" date="2020" name="Nature">
        <title>Six reference-quality genomes reveal evolution of bat adaptations.</title>
        <authorList>
            <person name="Jebb D."/>
            <person name="Huang Z."/>
            <person name="Pippel M."/>
            <person name="Hughes G.M."/>
            <person name="Lavrichenko K."/>
            <person name="Devanna P."/>
            <person name="Winkler S."/>
            <person name="Jermiin L.S."/>
            <person name="Skirmuntt E.C."/>
            <person name="Katzourakis A."/>
            <person name="Burkitt-Gray L."/>
            <person name="Ray D.A."/>
            <person name="Sullivan K.A.M."/>
            <person name="Roscito J.G."/>
            <person name="Kirilenko B.M."/>
            <person name="Davalos L.M."/>
            <person name="Corthals A.P."/>
            <person name="Power M.L."/>
            <person name="Jones G."/>
            <person name="Ransome R.D."/>
            <person name="Dechmann D.K.N."/>
            <person name="Locatelli A.G."/>
            <person name="Puechmaille S.J."/>
            <person name="Fedrigo O."/>
            <person name="Jarvis E.D."/>
            <person name="Hiller M."/>
            <person name="Vernes S.C."/>
            <person name="Myers E.W."/>
            <person name="Teeling E.C."/>
        </authorList>
    </citation>
    <scope>NUCLEOTIDE SEQUENCE [LARGE SCALE GENOMIC DNA]</scope>
    <source>
        <strain evidence="11">MMyoMyo1</strain>
        <tissue evidence="11">Flight muscle</tissue>
    </source>
</reference>
<dbReference type="Gene3D" id="1.25.40.20">
    <property type="entry name" value="Ankyrin repeat-containing domain"/>
    <property type="match status" value="1"/>
</dbReference>
<name>A0A7J7ZSZ2_MYOMY</name>
<dbReference type="Pfam" id="PF12796">
    <property type="entry name" value="Ank_2"/>
    <property type="match status" value="1"/>
</dbReference>
<keyword evidence="5" id="KW-0472">Membrane</keyword>
<dbReference type="PROSITE" id="PS50297">
    <property type="entry name" value="ANK_REP_REGION"/>
    <property type="match status" value="1"/>
</dbReference>
<dbReference type="InterPro" id="IPR021832">
    <property type="entry name" value="ANKRD13"/>
</dbReference>
<evidence type="ECO:0000256" key="10">
    <source>
        <dbReference type="SAM" id="MobiDB-lite"/>
    </source>
</evidence>
<evidence type="ECO:0000256" key="9">
    <source>
        <dbReference type="PROSITE-ProRule" id="PRU00023"/>
    </source>
</evidence>
<evidence type="ECO:0000256" key="3">
    <source>
        <dbReference type="ARBA" id="ARBA00022824"/>
    </source>
</evidence>
<dbReference type="Proteomes" id="UP000527355">
    <property type="component" value="Unassembled WGS sequence"/>
</dbReference>
<sequence>MTGEKIRSLRRDHKPSKEEGDLLEPGDEEAAAALGGTFTGGRGGGGGKGGKACHKIFSNHHHRLPLKPAPASAAPPGAPALPLLHNSSVTAASQPQTLLTGAHPVAVAADGGVSPAHYPVHECVFKGDVRRLSSLIRTHNIGQKDNHGNTPLHLAVMLGNKECAHLLLAHNAPVKVKNAQGWSPLAEAISYGDRQMITALLRKLKQQSRESVEEKRPRLLKALKELGDFYLELHWDFQSWVPLLSRILPSDACKIYKQGINIRISRRQTVKNMM</sequence>
<dbReference type="PANTHER" id="PTHR12447">
    <property type="entry name" value="ANKYRIN REPEAT DOMAIN-CONTAINING PROTEIN 13"/>
    <property type="match status" value="1"/>
</dbReference>
<comment type="function">
    <text evidence="7">Acts as a molecular chaperone for G protein-coupled receptors, regulating their biogenesis and exit from the ER.</text>
</comment>
<keyword evidence="12" id="KW-1185">Reference proteome</keyword>
<dbReference type="VEuPathDB" id="HostDB:ANKRD13C"/>
<evidence type="ECO:0000256" key="8">
    <source>
        <dbReference type="ARBA" id="ARBA00070510"/>
    </source>
</evidence>
<dbReference type="GO" id="GO:0005102">
    <property type="term" value="F:signaling receptor binding"/>
    <property type="evidence" value="ECO:0007669"/>
    <property type="project" value="TreeGrafter"/>
</dbReference>
<dbReference type="GO" id="GO:0005789">
    <property type="term" value="C:endoplasmic reticulum membrane"/>
    <property type="evidence" value="ECO:0007669"/>
    <property type="project" value="UniProtKB-SubCell"/>
</dbReference>
<protein>
    <recommendedName>
        <fullName evidence="8">Ankyrin repeat domain-containing protein 13C</fullName>
    </recommendedName>
</protein>
<dbReference type="FunFam" id="1.25.40.20:FF:000073">
    <property type="entry name" value="Ankyrin repeat domain-containing protein 13C"/>
    <property type="match status" value="1"/>
</dbReference>
<organism evidence="11 12">
    <name type="scientific">Myotis myotis</name>
    <name type="common">Greater mouse-eared bat</name>
    <name type="synonym">Vespertilio myotis</name>
    <dbReference type="NCBI Taxonomy" id="51298"/>
    <lineage>
        <taxon>Eukaryota</taxon>
        <taxon>Metazoa</taxon>
        <taxon>Chordata</taxon>
        <taxon>Craniata</taxon>
        <taxon>Vertebrata</taxon>
        <taxon>Euteleostomi</taxon>
        <taxon>Mammalia</taxon>
        <taxon>Eutheria</taxon>
        <taxon>Laurasiatheria</taxon>
        <taxon>Chiroptera</taxon>
        <taxon>Yangochiroptera</taxon>
        <taxon>Vespertilionidae</taxon>
        <taxon>Myotis</taxon>
    </lineage>
</organism>
<evidence type="ECO:0000256" key="7">
    <source>
        <dbReference type="ARBA" id="ARBA00037107"/>
    </source>
</evidence>
<evidence type="ECO:0000313" key="11">
    <source>
        <dbReference type="EMBL" id="KAF6377155.1"/>
    </source>
</evidence>
<feature type="compositionally biased region" description="Basic and acidic residues" evidence="10">
    <location>
        <begin position="1"/>
        <end position="20"/>
    </location>
</feature>
<feature type="region of interest" description="Disordered" evidence="10">
    <location>
        <begin position="1"/>
        <end position="26"/>
    </location>
</feature>
<dbReference type="PANTHER" id="PTHR12447:SF25">
    <property type="entry name" value="ANKYRIN REPEAT DOMAIN-CONTAINING PROTEIN 13C"/>
    <property type="match status" value="1"/>
</dbReference>
<dbReference type="SMART" id="SM00248">
    <property type="entry name" value="ANK"/>
    <property type="match status" value="2"/>
</dbReference>
<dbReference type="GO" id="GO:0006621">
    <property type="term" value="P:protein retention in ER lumen"/>
    <property type="evidence" value="ECO:0007669"/>
    <property type="project" value="TreeGrafter"/>
</dbReference>
<accession>A0A7J7ZSZ2</accession>
<evidence type="ECO:0000256" key="1">
    <source>
        <dbReference type="ARBA" id="ARBA00004586"/>
    </source>
</evidence>
<proteinExistence type="predicted"/>
<keyword evidence="3" id="KW-0256">Endoplasmic reticulum</keyword>
<evidence type="ECO:0000256" key="2">
    <source>
        <dbReference type="ARBA" id="ARBA00022737"/>
    </source>
</evidence>
<dbReference type="InterPro" id="IPR002110">
    <property type="entry name" value="Ankyrin_rpt"/>
</dbReference>
<evidence type="ECO:0000256" key="4">
    <source>
        <dbReference type="ARBA" id="ARBA00023043"/>
    </source>
</evidence>
<keyword evidence="6" id="KW-0143">Chaperone</keyword>
<gene>
    <name evidence="11" type="ORF">mMyoMyo1_000694</name>
</gene>
<evidence type="ECO:0000256" key="6">
    <source>
        <dbReference type="ARBA" id="ARBA00023186"/>
    </source>
</evidence>